<evidence type="ECO:0000313" key="1">
    <source>
        <dbReference type="EMBL" id="SVA51781.1"/>
    </source>
</evidence>
<sequence>MLAHLIHSLPPILHRLKLEPMSSCSKAPRGLFVLLRVTRIFTGPAISPSPSLRQCSSRYAIRAGRNLPDKGLRYLRTVIVTAAVHRGFSRKLSPPSLTYRHWAGVSPYTSPFGLARTCVFDKQSLKPILCGHQCFRSKS</sequence>
<organism evidence="1">
    <name type="scientific">marine metagenome</name>
    <dbReference type="NCBI Taxonomy" id="408172"/>
    <lineage>
        <taxon>unclassified sequences</taxon>
        <taxon>metagenomes</taxon>
        <taxon>ecological metagenomes</taxon>
    </lineage>
</organism>
<proteinExistence type="predicted"/>
<protein>
    <submittedName>
        <fullName evidence="1">Uncharacterized protein</fullName>
    </submittedName>
</protein>
<name>A0A381WHK7_9ZZZZ</name>
<reference evidence="1" key="1">
    <citation type="submission" date="2018-05" db="EMBL/GenBank/DDBJ databases">
        <authorList>
            <person name="Lanie J.A."/>
            <person name="Ng W.-L."/>
            <person name="Kazmierczak K.M."/>
            <person name="Andrzejewski T.M."/>
            <person name="Davidsen T.M."/>
            <person name="Wayne K.J."/>
            <person name="Tettelin H."/>
            <person name="Glass J.I."/>
            <person name="Rusch D."/>
            <person name="Podicherti R."/>
            <person name="Tsui H.-C.T."/>
            <person name="Winkler M.E."/>
        </authorList>
    </citation>
    <scope>NUCLEOTIDE SEQUENCE</scope>
</reference>
<gene>
    <name evidence="1" type="ORF">METZ01_LOCUS104635</name>
</gene>
<dbReference type="EMBL" id="UINC01011784">
    <property type="protein sequence ID" value="SVA51781.1"/>
    <property type="molecule type" value="Genomic_DNA"/>
</dbReference>
<dbReference type="AlphaFoldDB" id="A0A381WHK7"/>
<dbReference type="AntiFam" id="ANF00025">
    <property type="entry name" value="Antisense to 23S rRNA"/>
</dbReference>
<accession>A0A381WHK7</accession>